<dbReference type="Pfam" id="PF00022">
    <property type="entry name" value="Actin"/>
    <property type="match status" value="1"/>
</dbReference>
<feature type="signal peptide" evidence="1">
    <location>
        <begin position="1"/>
        <end position="30"/>
    </location>
</feature>
<evidence type="ECO:0000313" key="2">
    <source>
        <dbReference type="EnsemblPlants" id="AET2Gv21182800.7"/>
    </source>
</evidence>
<evidence type="ECO:0000256" key="1">
    <source>
        <dbReference type="SAM" id="SignalP"/>
    </source>
</evidence>
<organism evidence="2 3">
    <name type="scientific">Aegilops tauschii subsp. strangulata</name>
    <name type="common">Goatgrass</name>
    <dbReference type="NCBI Taxonomy" id="200361"/>
    <lineage>
        <taxon>Eukaryota</taxon>
        <taxon>Viridiplantae</taxon>
        <taxon>Streptophyta</taxon>
        <taxon>Embryophyta</taxon>
        <taxon>Tracheophyta</taxon>
        <taxon>Spermatophyta</taxon>
        <taxon>Magnoliopsida</taxon>
        <taxon>Liliopsida</taxon>
        <taxon>Poales</taxon>
        <taxon>Poaceae</taxon>
        <taxon>BOP clade</taxon>
        <taxon>Pooideae</taxon>
        <taxon>Triticodae</taxon>
        <taxon>Triticeae</taxon>
        <taxon>Triticinae</taxon>
        <taxon>Aegilops</taxon>
    </lineage>
</organism>
<evidence type="ECO:0000313" key="3">
    <source>
        <dbReference type="Proteomes" id="UP000015105"/>
    </source>
</evidence>
<dbReference type="Gramene" id="AET2Gv21182800.7">
    <property type="protein sequence ID" value="AET2Gv21182800.7"/>
    <property type="gene ID" value="AET2Gv21182800"/>
</dbReference>
<dbReference type="AlphaFoldDB" id="A0A453DBZ1"/>
<dbReference type="Gene3D" id="3.30.420.40">
    <property type="match status" value="2"/>
</dbReference>
<reference evidence="3" key="2">
    <citation type="journal article" date="2017" name="Nat. Plants">
        <title>The Aegilops tauschii genome reveals multiple impacts of transposons.</title>
        <authorList>
            <person name="Zhao G."/>
            <person name="Zou C."/>
            <person name="Li K."/>
            <person name="Wang K."/>
            <person name="Li T."/>
            <person name="Gao L."/>
            <person name="Zhang X."/>
            <person name="Wang H."/>
            <person name="Yang Z."/>
            <person name="Liu X."/>
            <person name="Jiang W."/>
            <person name="Mao L."/>
            <person name="Kong X."/>
            <person name="Jiao Y."/>
            <person name="Jia J."/>
        </authorList>
    </citation>
    <scope>NUCLEOTIDE SEQUENCE [LARGE SCALE GENOMIC DNA]</scope>
    <source>
        <strain evidence="3">cv. AL8/78</strain>
    </source>
</reference>
<keyword evidence="3" id="KW-1185">Reference proteome</keyword>
<dbReference type="PANTHER" id="PTHR11937">
    <property type="entry name" value="ACTIN"/>
    <property type="match status" value="1"/>
</dbReference>
<dbReference type="Proteomes" id="UP000015105">
    <property type="component" value="Chromosome 2D"/>
</dbReference>
<evidence type="ECO:0008006" key="4">
    <source>
        <dbReference type="Google" id="ProtNLM"/>
    </source>
</evidence>
<reference evidence="2" key="4">
    <citation type="submission" date="2019-03" db="UniProtKB">
        <authorList>
            <consortium name="EnsemblPlants"/>
        </authorList>
    </citation>
    <scope>IDENTIFICATION</scope>
</reference>
<reference evidence="3" key="1">
    <citation type="journal article" date="2014" name="Science">
        <title>Ancient hybridizations among the ancestral genomes of bread wheat.</title>
        <authorList>
            <consortium name="International Wheat Genome Sequencing Consortium,"/>
            <person name="Marcussen T."/>
            <person name="Sandve S.R."/>
            <person name="Heier L."/>
            <person name="Spannagl M."/>
            <person name="Pfeifer M."/>
            <person name="Jakobsen K.S."/>
            <person name="Wulff B.B."/>
            <person name="Steuernagel B."/>
            <person name="Mayer K.F."/>
            <person name="Olsen O.A."/>
        </authorList>
    </citation>
    <scope>NUCLEOTIDE SEQUENCE [LARGE SCALE GENOMIC DNA]</scope>
    <source>
        <strain evidence="3">cv. AL8/78</strain>
    </source>
</reference>
<dbReference type="SUPFAM" id="SSF53067">
    <property type="entry name" value="Actin-like ATPase domain"/>
    <property type="match status" value="2"/>
</dbReference>
<dbReference type="InterPro" id="IPR043129">
    <property type="entry name" value="ATPase_NBD"/>
</dbReference>
<reference evidence="2" key="3">
    <citation type="journal article" date="2017" name="Nature">
        <title>Genome sequence of the progenitor of the wheat D genome Aegilops tauschii.</title>
        <authorList>
            <person name="Luo M.C."/>
            <person name="Gu Y.Q."/>
            <person name="Puiu D."/>
            <person name="Wang H."/>
            <person name="Twardziok S.O."/>
            <person name="Deal K.R."/>
            <person name="Huo N."/>
            <person name="Zhu T."/>
            <person name="Wang L."/>
            <person name="Wang Y."/>
            <person name="McGuire P.E."/>
            <person name="Liu S."/>
            <person name="Long H."/>
            <person name="Ramasamy R.K."/>
            <person name="Rodriguez J.C."/>
            <person name="Van S.L."/>
            <person name="Yuan L."/>
            <person name="Wang Z."/>
            <person name="Xia Z."/>
            <person name="Xiao L."/>
            <person name="Anderson O.D."/>
            <person name="Ouyang S."/>
            <person name="Liang Y."/>
            <person name="Zimin A.V."/>
            <person name="Pertea G."/>
            <person name="Qi P."/>
            <person name="Bennetzen J.L."/>
            <person name="Dai X."/>
            <person name="Dawson M.W."/>
            <person name="Muller H.G."/>
            <person name="Kugler K."/>
            <person name="Rivarola-Duarte L."/>
            <person name="Spannagl M."/>
            <person name="Mayer K.F.X."/>
            <person name="Lu F.H."/>
            <person name="Bevan M.W."/>
            <person name="Leroy P."/>
            <person name="Li P."/>
            <person name="You F.M."/>
            <person name="Sun Q."/>
            <person name="Liu Z."/>
            <person name="Lyons E."/>
            <person name="Wicker T."/>
            <person name="Salzberg S.L."/>
            <person name="Devos K.M."/>
            <person name="Dvorak J."/>
        </authorList>
    </citation>
    <scope>NUCLEOTIDE SEQUENCE [LARGE SCALE GENOMIC DNA]</scope>
    <source>
        <strain evidence="2">cv. AL8/78</strain>
    </source>
</reference>
<dbReference type="EnsemblPlants" id="AET2Gv21182800.7">
    <property type="protein sequence ID" value="AET2Gv21182800.7"/>
    <property type="gene ID" value="AET2Gv21182800"/>
</dbReference>
<name>A0A453DBZ1_AEGTS</name>
<keyword evidence="1" id="KW-0732">Signal</keyword>
<dbReference type="InterPro" id="IPR004000">
    <property type="entry name" value="Actin"/>
</dbReference>
<protein>
    <recommendedName>
        <fullName evidence="4">Actin-related protein 8</fullName>
    </recommendedName>
</protein>
<reference evidence="2" key="5">
    <citation type="journal article" date="2021" name="G3 (Bethesda)">
        <title>Aegilops tauschii genome assembly Aet v5.0 features greater sequence contiguity and improved annotation.</title>
        <authorList>
            <person name="Wang L."/>
            <person name="Zhu T."/>
            <person name="Rodriguez J.C."/>
            <person name="Deal K.R."/>
            <person name="Dubcovsky J."/>
            <person name="McGuire P.E."/>
            <person name="Lux T."/>
            <person name="Spannagl M."/>
            <person name="Mayer K.F.X."/>
            <person name="Baldrich P."/>
            <person name="Meyers B.C."/>
            <person name="Huo N."/>
            <person name="Gu Y.Q."/>
            <person name="Zhou H."/>
            <person name="Devos K.M."/>
            <person name="Bennetzen J.L."/>
            <person name="Unver T."/>
            <person name="Budak H."/>
            <person name="Gulick P.J."/>
            <person name="Galiba G."/>
            <person name="Kalapos B."/>
            <person name="Nelson D.R."/>
            <person name="Li P."/>
            <person name="You F.M."/>
            <person name="Luo M.C."/>
            <person name="Dvorak J."/>
        </authorList>
    </citation>
    <scope>NUCLEOTIDE SEQUENCE [LARGE SCALE GENOMIC DNA]</scope>
    <source>
        <strain evidence="2">cv. AL8/78</strain>
    </source>
</reference>
<feature type="chain" id="PRO_5019368200" description="Actin-related protein 8" evidence="1">
    <location>
        <begin position="31"/>
        <end position="185"/>
    </location>
</feature>
<sequence>MVDQAIASMAGASMLLLLGVVQLFWNLVTSSPLCMQDFVTFSRQSITGMHVKPSARPIVVALPLCHSDDTEAARASRKQYKETLYSVLFDMNVPAVCAVDQALLALYAARRTSGIVVNIGFNVTSVVPIFQGRVMREIGIETVGQGALKLTGFLKELLQRRNISFESLYTVRTIKEVGSLFIIPI</sequence>
<proteinExistence type="predicted"/>
<accession>A0A453DBZ1</accession>